<keyword evidence="2" id="KW-1185">Reference proteome</keyword>
<reference evidence="1 2" key="1">
    <citation type="journal article" date="2018" name="Front. Plant Sci.">
        <title>Red Clover (Trifolium pratense) and Zigzag Clover (T. medium) - A Picture of Genomic Similarities and Differences.</title>
        <authorList>
            <person name="Dluhosova J."/>
            <person name="Istvanek J."/>
            <person name="Nedelnik J."/>
            <person name="Repkova J."/>
        </authorList>
    </citation>
    <scope>NUCLEOTIDE SEQUENCE [LARGE SCALE GENOMIC DNA]</scope>
    <source>
        <strain evidence="2">cv. 10/8</strain>
        <tissue evidence="1">Leaf</tissue>
    </source>
</reference>
<organism evidence="1 2">
    <name type="scientific">Trifolium medium</name>
    <dbReference type="NCBI Taxonomy" id="97028"/>
    <lineage>
        <taxon>Eukaryota</taxon>
        <taxon>Viridiplantae</taxon>
        <taxon>Streptophyta</taxon>
        <taxon>Embryophyta</taxon>
        <taxon>Tracheophyta</taxon>
        <taxon>Spermatophyta</taxon>
        <taxon>Magnoliopsida</taxon>
        <taxon>eudicotyledons</taxon>
        <taxon>Gunneridae</taxon>
        <taxon>Pentapetalae</taxon>
        <taxon>rosids</taxon>
        <taxon>fabids</taxon>
        <taxon>Fabales</taxon>
        <taxon>Fabaceae</taxon>
        <taxon>Papilionoideae</taxon>
        <taxon>50 kb inversion clade</taxon>
        <taxon>NPAAA clade</taxon>
        <taxon>Hologalegina</taxon>
        <taxon>IRL clade</taxon>
        <taxon>Trifolieae</taxon>
        <taxon>Trifolium</taxon>
    </lineage>
</organism>
<accession>A0A392VHH6</accession>
<evidence type="ECO:0000313" key="1">
    <source>
        <dbReference type="EMBL" id="MCI87854.1"/>
    </source>
</evidence>
<dbReference type="AlphaFoldDB" id="A0A392VHH6"/>
<dbReference type="EMBL" id="LXQA011177015">
    <property type="protein sequence ID" value="MCI87854.1"/>
    <property type="molecule type" value="Genomic_DNA"/>
</dbReference>
<name>A0A392VHH6_9FABA</name>
<sequence length="59" mass="6589">MPPTVKSLRPGGSCPIYILEDPHAARLAEWDGDVASILMYRDYAIRTYLLFVVGTTIFS</sequence>
<evidence type="ECO:0000313" key="2">
    <source>
        <dbReference type="Proteomes" id="UP000265520"/>
    </source>
</evidence>
<proteinExistence type="predicted"/>
<dbReference type="Proteomes" id="UP000265520">
    <property type="component" value="Unassembled WGS sequence"/>
</dbReference>
<feature type="non-terminal residue" evidence="1">
    <location>
        <position position="59"/>
    </location>
</feature>
<comment type="caution">
    <text evidence="1">The sequence shown here is derived from an EMBL/GenBank/DDBJ whole genome shotgun (WGS) entry which is preliminary data.</text>
</comment>
<protein>
    <submittedName>
        <fullName evidence="1">Uncharacterized protein</fullName>
    </submittedName>
</protein>